<organism evidence="3 5">
    <name type="scientific">Paramicrosporidium saccamoebae</name>
    <dbReference type="NCBI Taxonomy" id="1246581"/>
    <lineage>
        <taxon>Eukaryota</taxon>
        <taxon>Fungi</taxon>
        <taxon>Fungi incertae sedis</taxon>
        <taxon>Cryptomycota</taxon>
        <taxon>Cryptomycota incertae sedis</taxon>
        <taxon>Paramicrosporidium</taxon>
    </lineage>
</organism>
<feature type="signal peptide" evidence="2">
    <location>
        <begin position="1"/>
        <end position="19"/>
    </location>
</feature>
<dbReference type="AlphaFoldDB" id="A0A2H9TNZ3"/>
<evidence type="ECO:0000256" key="2">
    <source>
        <dbReference type="SAM" id="SignalP"/>
    </source>
</evidence>
<evidence type="ECO:0000256" key="1">
    <source>
        <dbReference type="SAM" id="MobiDB-lite"/>
    </source>
</evidence>
<dbReference type="Proteomes" id="UP000240830">
    <property type="component" value="Unassembled WGS sequence"/>
</dbReference>
<name>A0A2H9TNZ3_9FUNG</name>
<keyword evidence="2" id="KW-0732">Signal</keyword>
<feature type="region of interest" description="Disordered" evidence="1">
    <location>
        <begin position="122"/>
        <end position="154"/>
    </location>
</feature>
<feature type="compositionally biased region" description="Low complexity" evidence="1">
    <location>
        <begin position="133"/>
        <end position="150"/>
    </location>
</feature>
<evidence type="ECO:0000313" key="4">
    <source>
        <dbReference type="EMBL" id="PJF19961.1"/>
    </source>
</evidence>
<gene>
    <name evidence="4" type="ORF">PSACC_00220</name>
    <name evidence="3" type="ORF">PSACC_00704</name>
</gene>
<sequence length="423" mass="46814">MHYSWLILSLEIWYRVVLCSTVARRQLYERFSNWRLDAIDEAFSSAGRATTTPVYGRIDEFKEWGSTPLSELQPSGYFTDRIDPFTVVEESMHWMLLINTTRPKQPAESLPFDINAHIARISDSNGSKDDDSSTASQSFSQMSTSSGDSSLKSVEDEASVTEDIALAAGTADKASDPVSNSCQLTLSEHASKPQEDKVKIIRNKIVPSDPARALWFVQCKTPTCSTAALTQESSRVRFSWTSICSPFVIKQTVYALTSMNRKMGCRISSDRIFILDGYGSGYSRQASVHKTWRHFPIDETTLVTAQFKDLFPLQSDGLVVILDQNRRVLIKSFGRPPVGAVLFRKFQEEFLPIATSVDNSLVTRTVMSGDIVLVTHIAVLNHTIPGGFEAMSPVITAKLAEIMASSSGYATEFCVVAEVAIDG</sequence>
<feature type="chain" id="PRO_5036040067" evidence="2">
    <location>
        <begin position="20"/>
        <end position="423"/>
    </location>
</feature>
<proteinExistence type="predicted"/>
<comment type="caution">
    <text evidence="3">The sequence shown here is derived from an EMBL/GenBank/DDBJ whole genome shotgun (WGS) entry which is preliminary data.</text>
</comment>
<protein>
    <submittedName>
        <fullName evidence="3">Uncharacterized protein</fullName>
    </submittedName>
</protein>
<evidence type="ECO:0000313" key="3">
    <source>
        <dbReference type="EMBL" id="PJF19481.1"/>
    </source>
</evidence>
<evidence type="ECO:0000313" key="5">
    <source>
        <dbReference type="Proteomes" id="UP000240830"/>
    </source>
</evidence>
<keyword evidence="5" id="KW-1185">Reference proteome</keyword>
<reference evidence="3 5" key="1">
    <citation type="submission" date="2016-10" db="EMBL/GenBank/DDBJ databases">
        <title>The genome of Paramicrosporidium saccamoebae is the missing link in understanding Cryptomycota and Microsporidia evolution.</title>
        <authorList>
            <person name="Quandt C.A."/>
            <person name="Beaudet D."/>
            <person name="Corsaro D."/>
            <person name="Michel R."/>
            <person name="Corradi N."/>
            <person name="James T."/>
        </authorList>
    </citation>
    <scope>NUCLEOTIDE SEQUENCE [LARGE SCALE GENOMIC DNA]</scope>
    <source>
        <strain evidence="3 5">KSL3</strain>
    </source>
</reference>
<dbReference type="EMBL" id="MTSL01000020">
    <property type="protein sequence ID" value="PJF19961.1"/>
    <property type="molecule type" value="Genomic_DNA"/>
</dbReference>
<dbReference type="EMBL" id="MTSL01000061">
    <property type="protein sequence ID" value="PJF19481.1"/>
    <property type="molecule type" value="Genomic_DNA"/>
</dbReference>
<accession>A0A2H9TNZ3</accession>